<evidence type="ECO:0000256" key="1">
    <source>
        <dbReference type="ARBA" id="ARBA00023157"/>
    </source>
</evidence>
<organism evidence="7">
    <name type="scientific">Diabrotica virgifera virgifera</name>
    <name type="common">western corn rootworm</name>
    <dbReference type="NCBI Taxonomy" id="50390"/>
    <lineage>
        <taxon>Eukaryota</taxon>
        <taxon>Metazoa</taxon>
        <taxon>Ecdysozoa</taxon>
        <taxon>Arthropoda</taxon>
        <taxon>Hexapoda</taxon>
        <taxon>Insecta</taxon>
        <taxon>Pterygota</taxon>
        <taxon>Neoptera</taxon>
        <taxon>Endopterygota</taxon>
        <taxon>Coleoptera</taxon>
        <taxon>Polyphaga</taxon>
        <taxon>Cucujiformia</taxon>
        <taxon>Chrysomeloidea</taxon>
        <taxon>Chrysomelidae</taxon>
        <taxon>Galerucinae</taxon>
        <taxon>Diabroticina</taxon>
        <taxon>Diabroticites</taxon>
        <taxon>Diabrotica</taxon>
    </lineage>
</organism>
<proteinExistence type="predicted"/>
<dbReference type="GeneID" id="114324254"/>
<dbReference type="FunFam" id="3.90.215.10:FF:000001">
    <property type="entry name" value="Tenascin isoform 1"/>
    <property type="match status" value="1"/>
</dbReference>
<dbReference type="InterPro" id="IPR050373">
    <property type="entry name" value="Fibrinogen_C-term_domain"/>
</dbReference>
<dbReference type="SMART" id="SM00186">
    <property type="entry name" value="FBG"/>
    <property type="match status" value="1"/>
</dbReference>
<dbReference type="GO" id="GO:0030246">
    <property type="term" value="F:carbohydrate binding"/>
    <property type="evidence" value="ECO:0007669"/>
    <property type="project" value="UniProtKB-ARBA"/>
</dbReference>
<dbReference type="InterPro" id="IPR036056">
    <property type="entry name" value="Fibrinogen-like_C"/>
</dbReference>
<dbReference type="RefSeq" id="XP_028127849.1">
    <property type="nucleotide sequence ID" value="XM_028272048.1"/>
</dbReference>
<dbReference type="KEGG" id="dvv:114324254"/>
<protein>
    <submittedName>
        <fullName evidence="7">Techylectin-5B-like isoform X1</fullName>
    </submittedName>
</protein>
<dbReference type="NCBIfam" id="NF040941">
    <property type="entry name" value="GGGWT_bact"/>
    <property type="match status" value="1"/>
</dbReference>
<feature type="signal peptide" evidence="3">
    <location>
        <begin position="1"/>
        <end position="15"/>
    </location>
</feature>
<name>A0A6P7EXF7_DIAVI</name>
<comment type="function">
    <text evidence="2">Lectin involved in innate immunity. Agglutinates all types of human erythrocytes, Gram-positive and Gram-negative bacteria. Has a stronger agglutinating activity towards Gram-negative bacteria than towards Gram-positive bacteria. Specifically recognizes acetyl group-containing substances on agglutinated cells. The hemagglutinating activity was inhibited by EDTA, acetyl group-containing mono- and disaccharides, N-acetyl derivatives of amino acids, other acetyl group-containing substances, propionamide and benzamide. Enhances the antimicrobial activity of big defensin against Gram-positive bacteria but not against Gram-negative bacteria.</text>
</comment>
<keyword evidence="1" id="KW-1015">Disulfide bond</keyword>
<dbReference type="Gene3D" id="3.90.215.10">
    <property type="entry name" value="Gamma Fibrinogen, chain A, domain 1"/>
    <property type="match status" value="1"/>
</dbReference>
<dbReference type="PROSITE" id="PS00514">
    <property type="entry name" value="FIBRINOGEN_C_1"/>
    <property type="match status" value="1"/>
</dbReference>
<accession>A0A6P7EXF7</accession>
<dbReference type="PROSITE" id="PS51406">
    <property type="entry name" value="FIBRINOGEN_C_2"/>
    <property type="match status" value="1"/>
</dbReference>
<dbReference type="PANTHER" id="PTHR19143:SF458">
    <property type="entry name" value="FIBRINOGEN C-TERMINAL DOMAIN-CONTAINING PROTEIN-RELATED"/>
    <property type="match status" value="1"/>
</dbReference>
<dbReference type="InParanoid" id="A0A6P7EXF7"/>
<gene>
    <name evidence="7" type="primary">LOC114324254</name>
</gene>
<dbReference type="InterPro" id="IPR014716">
    <property type="entry name" value="Fibrinogen_a/b/g_C_1"/>
</dbReference>
<reference evidence="7" key="1">
    <citation type="submission" date="2025-04" db="UniProtKB">
        <authorList>
            <consortium name="RefSeq"/>
        </authorList>
    </citation>
    <scope>IDENTIFICATION</scope>
    <source>
        <tissue evidence="7">Whole insect</tissue>
    </source>
</reference>
<dbReference type="CDD" id="cd00087">
    <property type="entry name" value="FReD"/>
    <property type="match status" value="1"/>
</dbReference>
<feature type="chain" id="PRO_5028116786" evidence="3">
    <location>
        <begin position="16"/>
        <end position="351"/>
    </location>
</feature>
<dbReference type="OrthoDB" id="6350391at2759"/>
<dbReference type="SUPFAM" id="SSF56496">
    <property type="entry name" value="Fibrinogen C-terminal domain-like"/>
    <property type="match status" value="1"/>
</dbReference>
<evidence type="ECO:0000259" key="4">
    <source>
        <dbReference type="PROSITE" id="PS51406"/>
    </source>
</evidence>
<dbReference type="EnsemblMetazoa" id="XM_028272048.2">
    <property type="protein sequence ID" value="XP_028127849.1"/>
    <property type="gene ID" value="LOC114324254"/>
</dbReference>
<feature type="domain" description="Fibrinogen C-terminal" evidence="4">
    <location>
        <begin position="129"/>
        <end position="351"/>
    </location>
</feature>
<dbReference type="Pfam" id="PF00147">
    <property type="entry name" value="Fibrinogen_C"/>
    <property type="match status" value="1"/>
</dbReference>
<keyword evidence="3" id="KW-0732">Signal</keyword>
<sequence>MISLLLVALVCVALSKNAVLFAEAVKSENDPVNMKLTKLLDVKIESKTDYWKNDLSRLLQSQAEENSIGKNEEEYVQVPLKLSFGIERINNNKNFFEEGMENIFKTCGSLVGRSQLPFCRFNPHKDQEVNSNSYPRSCREILESGKNQSGIYVIKPRTSSKPYSVLCDMESRGGGWTYIQNRFDGSQDFYLPWRDYKFGFGDLDGEFWMGLEHIYHMTGFETNELLVELTDREEKKAYAQYKSFAIGPEKDGYKINTLTGYSGDAGDSLIQHLNFKFTTFDVDQDGHATVNCAQLYEGGWWYTNCHSSNLNGKHMDKPLPDAYKFHGLNWDGFRGHDYNLAASKIMIRPVV</sequence>
<evidence type="ECO:0000313" key="7">
    <source>
        <dbReference type="RefSeq" id="XP_028127849.1"/>
    </source>
</evidence>
<evidence type="ECO:0000256" key="3">
    <source>
        <dbReference type="SAM" id="SignalP"/>
    </source>
</evidence>
<evidence type="ECO:0000313" key="6">
    <source>
        <dbReference type="Proteomes" id="UP001652700"/>
    </source>
</evidence>
<keyword evidence="6" id="KW-1185">Reference proteome</keyword>
<dbReference type="GO" id="GO:0005615">
    <property type="term" value="C:extracellular space"/>
    <property type="evidence" value="ECO:0007669"/>
    <property type="project" value="TreeGrafter"/>
</dbReference>
<evidence type="ECO:0000313" key="5">
    <source>
        <dbReference type="EnsemblMetazoa" id="XP_028127849.1"/>
    </source>
</evidence>
<evidence type="ECO:0000256" key="2">
    <source>
        <dbReference type="ARBA" id="ARBA00053344"/>
    </source>
</evidence>
<dbReference type="FunCoup" id="A0A6P7EXF7">
    <property type="interactions" value="51"/>
</dbReference>
<dbReference type="PANTHER" id="PTHR19143">
    <property type="entry name" value="FIBRINOGEN/TENASCIN/ANGIOPOEITIN"/>
    <property type="match status" value="1"/>
</dbReference>
<dbReference type="InterPro" id="IPR002181">
    <property type="entry name" value="Fibrinogen_a/b/g_C_dom"/>
</dbReference>
<dbReference type="InterPro" id="IPR020837">
    <property type="entry name" value="Fibrinogen_CS"/>
</dbReference>
<dbReference type="AlphaFoldDB" id="A0A6P7EXF7"/>
<dbReference type="Proteomes" id="UP001652700">
    <property type="component" value="Unplaced"/>
</dbReference>
<reference evidence="5" key="2">
    <citation type="submission" date="2025-05" db="UniProtKB">
        <authorList>
            <consortium name="EnsemblMetazoa"/>
        </authorList>
    </citation>
    <scope>IDENTIFICATION</scope>
</reference>